<protein>
    <recommendedName>
        <fullName evidence="3">Ig-like domain-containing protein</fullName>
    </recommendedName>
</protein>
<organism evidence="4 5">
    <name type="scientific">Nezara viridula</name>
    <name type="common">Southern green stink bug</name>
    <name type="synonym">Cimex viridulus</name>
    <dbReference type="NCBI Taxonomy" id="85310"/>
    <lineage>
        <taxon>Eukaryota</taxon>
        <taxon>Metazoa</taxon>
        <taxon>Ecdysozoa</taxon>
        <taxon>Arthropoda</taxon>
        <taxon>Hexapoda</taxon>
        <taxon>Insecta</taxon>
        <taxon>Pterygota</taxon>
        <taxon>Neoptera</taxon>
        <taxon>Paraneoptera</taxon>
        <taxon>Hemiptera</taxon>
        <taxon>Heteroptera</taxon>
        <taxon>Panheteroptera</taxon>
        <taxon>Pentatomomorpha</taxon>
        <taxon>Pentatomoidea</taxon>
        <taxon>Pentatomidae</taxon>
        <taxon>Pentatominae</taxon>
        <taxon>Nezara</taxon>
    </lineage>
</organism>
<dbReference type="EMBL" id="OV725078">
    <property type="protein sequence ID" value="CAH1393672.1"/>
    <property type="molecule type" value="Genomic_DNA"/>
</dbReference>
<feature type="region of interest" description="Disordered" evidence="1">
    <location>
        <begin position="259"/>
        <end position="290"/>
    </location>
</feature>
<reference evidence="4" key="1">
    <citation type="submission" date="2022-01" db="EMBL/GenBank/DDBJ databases">
        <authorList>
            <person name="King R."/>
        </authorList>
    </citation>
    <scope>NUCLEOTIDE SEQUENCE</scope>
</reference>
<keyword evidence="2" id="KW-0472">Membrane</keyword>
<dbReference type="AlphaFoldDB" id="A0A9P0EEK4"/>
<feature type="transmembrane region" description="Helical" evidence="2">
    <location>
        <begin position="212"/>
        <end position="234"/>
    </location>
</feature>
<dbReference type="Proteomes" id="UP001152798">
    <property type="component" value="Chromosome 2"/>
</dbReference>
<evidence type="ECO:0000313" key="5">
    <source>
        <dbReference type="Proteomes" id="UP001152798"/>
    </source>
</evidence>
<feature type="compositionally biased region" description="Low complexity" evidence="1">
    <location>
        <begin position="271"/>
        <end position="287"/>
    </location>
</feature>
<dbReference type="SUPFAM" id="SSF48726">
    <property type="entry name" value="Immunoglobulin"/>
    <property type="match status" value="1"/>
</dbReference>
<evidence type="ECO:0000259" key="3">
    <source>
        <dbReference type="PROSITE" id="PS50835"/>
    </source>
</evidence>
<keyword evidence="2" id="KW-1133">Transmembrane helix</keyword>
<keyword evidence="2" id="KW-0812">Transmembrane</keyword>
<dbReference type="InterPro" id="IPR007110">
    <property type="entry name" value="Ig-like_dom"/>
</dbReference>
<dbReference type="CDD" id="cd00096">
    <property type="entry name" value="Ig"/>
    <property type="match status" value="1"/>
</dbReference>
<dbReference type="OrthoDB" id="1915767at2759"/>
<evidence type="ECO:0000256" key="1">
    <source>
        <dbReference type="SAM" id="MobiDB-lite"/>
    </source>
</evidence>
<sequence length="532" mass="62199">MTVYQAKDSIHIGCYSDILELIYERSPNSMVYWDRNGKAITNKTTIKDAITDRYSWFKIQAQLNDSGVYSCSVHTLNVKFRPIQVTSVMVKTESAYTFVGFKGELFTFRSNNEVLAFLYDNLELTWLHNGIPSEKYTEIYLPLVNTKEIALDMDDTGEWECTIRHKIFNMKWHTNWVKIKVKYRNEFVKYLMDDNQYTKHVFKDFEPLYVEISFAILVILVAILSFGAAGLLSYCQRILRRQWKDLFRVIHDKLRGESSYQGHIPHTSSESNSQQVSDFSISSSMSSGDKRYIQKEEEPTIYYLTDEDVTVTDSTDNLGLKRTVKRRKILRDVAHSKKHPRSYGAKREESHKNSNVRRERVLTLRREQKARREQMSESSSDSYNSIYTYEPDPYNNYHLTLDLLNYHQRAKKALGIISPEASTHDIQGGKNKKRDLHMNSDETSLQLLEKQLAKNEKVNKEEENPYINFAGKSQFHTDRHVHKKRGVYWRKLADYNTDDSEYSFDSDSYYSVDMDSLVLASTDSEISDAEIF</sequence>
<name>A0A9P0EEK4_NEZVI</name>
<dbReference type="InterPro" id="IPR036179">
    <property type="entry name" value="Ig-like_dom_sf"/>
</dbReference>
<feature type="compositionally biased region" description="Basic and acidic residues" evidence="1">
    <location>
        <begin position="345"/>
        <end position="375"/>
    </location>
</feature>
<evidence type="ECO:0000256" key="2">
    <source>
        <dbReference type="SAM" id="Phobius"/>
    </source>
</evidence>
<feature type="region of interest" description="Disordered" evidence="1">
    <location>
        <begin position="333"/>
        <end position="384"/>
    </location>
</feature>
<dbReference type="PROSITE" id="PS50835">
    <property type="entry name" value="IG_LIKE"/>
    <property type="match status" value="1"/>
</dbReference>
<keyword evidence="5" id="KW-1185">Reference proteome</keyword>
<accession>A0A9P0EEK4</accession>
<feature type="domain" description="Ig-like" evidence="3">
    <location>
        <begin position="1"/>
        <end position="73"/>
    </location>
</feature>
<evidence type="ECO:0000313" key="4">
    <source>
        <dbReference type="EMBL" id="CAH1393672.1"/>
    </source>
</evidence>
<feature type="compositionally biased region" description="Polar residues" evidence="1">
    <location>
        <begin position="259"/>
        <end position="270"/>
    </location>
</feature>
<proteinExistence type="predicted"/>
<gene>
    <name evidence="4" type="ORF">NEZAVI_LOCUS4300</name>
</gene>